<dbReference type="HAMAP" id="MF_01351">
    <property type="entry name" value="NDH1_NuoI"/>
    <property type="match status" value="1"/>
</dbReference>
<dbReference type="Pfam" id="PF09428">
    <property type="entry name" value="DUF2011"/>
    <property type="match status" value="1"/>
</dbReference>
<evidence type="ECO:0000256" key="8">
    <source>
        <dbReference type="SAM" id="MobiDB-lite"/>
    </source>
</evidence>
<dbReference type="PROSITE" id="PS51379">
    <property type="entry name" value="4FE4S_FER_2"/>
    <property type="match status" value="2"/>
</dbReference>
<reference evidence="11" key="1">
    <citation type="journal article" date="2021" name="Open Biol.">
        <title>Shared evolutionary footprints suggest mitochondrial oxidative damage underlies multiple complex I losses in fungi.</title>
        <authorList>
            <person name="Schikora-Tamarit M.A."/>
            <person name="Marcet-Houben M."/>
            <person name="Nosek J."/>
            <person name="Gabaldon T."/>
        </authorList>
    </citation>
    <scope>NUCLEOTIDE SEQUENCE</scope>
    <source>
        <strain evidence="11">NCAIM Y.01608</strain>
    </source>
</reference>
<dbReference type="Pfam" id="PF12838">
    <property type="entry name" value="Fer4_7"/>
    <property type="match status" value="1"/>
</dbReference>
<feature type="region of interest" description="Disordered" evidence="8">
    <location>
        <begin position="845"/>
        <end position="874"/>
    </location>
</feature>
<sequence length="874" mass="100991">MVDFKAFLISIHAVCFALNVPPMLWHIRARNIPASALFIYLEIMMLEYIVAAALWGGDDYADAWDGRGWCDLTIRVQLMAQFGITGSIFCILLNLMMILLANRWTEYWFNSKHTKTAVELFSVVGFPLLIAVFVYFALYFRYAITQCTGCRLVFLKYGISLLLYYFWLLLWAVLCFVTALATLAVFFAKRKNTRNILQCTNSGYSLRRFSKMLIFCSLVIGAMFPLKVLSLVLNMNGWQPQFKPDFSRKLYWDTILRLPYNSFDDAERWIQIAMSVIGFALFGLGEDAVRMYVDWLETVPGGSRLVQRWCAWQESRKVVKKQNYISRNTTSSTQYSSDFGSDKDYVQESPVSSWELDDVKSDGRSPYDDYVSTPSSQLTTARDEDIRHELRQAELDLLDEDIRRDLRRMGLELYSDSAGSSLFGNLTTSRLFWNRTHEIYLEPSSLSTRLLDTSASTYTLAPLPRRSLMKLAWFSLKQAMLNHEVESLFFDLESTASEYLTYSLPEDVVALVTSDPMVPMRLILASWALAVLEKSKEGALSKATRWYLLAEMFRGMYVVLEMYFRAPYTIYYPFEKGAISPRFRGEHALRRYPSGEERCIACKLCEAICPAQAITIEAEERADGSRRTYKYDIDMTKCIYCGYCQESCPVDAIVETPNIEYSTETREELLYNKEKLLSNGDRWEQEYRYAADADAPYTFDPGIEFEIVDIVDVAPEPQPETIETFPLFSGVSDVQVSLEEKEYNYELAKENTERPRSYYYAQYSSQEKAEFEQAAVDGEEIISQSRKIIPSKYKLVVLGRQQDTMRPATTREKTKRTRPGKKQRLGRIEAAKRRKEFRHRLLQIQRQSRIKKTRRGGKRAKKNSRQPAGIDLAI</sequence>
<keyword evidence="6" id="KW-0408">Iron</keyword>
<feature type="transmembrane region" description="Helical" evidence="9">
    <location>
        <begin position="76"/>
        <end position="100"/>
    </location>
</feature>
<dbReference type="InterPro" id="IPR017900">
    <property type="entry name" value="4Fe4S_Fe_S_CS"/>
</dbReference>
<dbReference type="PROSITE" id="PS00198">
    <property type="entry name" value="4FE4S_FER_1"/>
    <property type="match status" value="1"/>
</dbReference>
<evidence type="ECO:0000256" key="6">
    <source>
        <dbReference type="ARBA" id="ARBA00023004"/>
    </source>
</evidence>
<name>A0A9P8NV28_9ASCO</name>
<keyword evidence="12" id="KW-1185">Reference proteome</keyword>
<keyword evidence="3" id="KW-0004">4Fe-4S</keyword>
<dbReference type="AlphaFoldDB" id="A0A9P8NV28"/>
<dbReference type="GO" id="GO:0005739">
    <property type="term" value="C:mitochondrion"/>
    <property type="evidence" value="ECO:0007669"/>
    <property type="project" value="UniProtKB-ARBA"/>
</dbReference>
<dbReference type="NCBIfam" id="NF004539">
    <property type="entry name" value="PRK05888.1-5"/>
    <property type="match status" value="1"/>
</dbReference>
<feature type="compositionally biased region" description="Polar residues" evidence="8">
    <location>
        <begin position="330"/>
        <end position="339"/>
    </location>
</feature>
<dbReference type="Gene3D" id="3.30.70.3270">
    <property type="match status" value="1"/>
</dbReference>
<keyword evidence="5" id="KW-1278">Translocase</keyword>
<proteinExistence type="inferred from homology"/>
<feature type="transmembrane region" description="Helical" evidence="9">
    <location>
        <begin position="209"/>
        <end position="233"/>
    </location>
</feature>
<accession>A0A9P8NV28</accession>
<feature type="region of interest" description="Disordered" evidence="8">
    <location>
        <begin position="806"/>
        <end position="825"/>
    </location>
</feature>
<dbReference type="PANTHER" id="PTHR10849:SF20">
    <property type="entry name" value="NADH DEHYDROGENASE [UBIQUINONE] IRON-SULFUR PROTEIN 8, MITOCHONDRIAL"/>
    <property type="match status" value="1"/>
</dbReference>
<dbReference type="GO" id="GO:0032981">
    <property type="term" value="P:mitochondrial respiratory chain complex I assembly"/>
    <property type="evidence" value="ECO:0007669"/>
    <property type="project" value="TreeGrafter"/>
</dbReference>
<dbReference type="InterPro" id="IPR001499">
    <property type="entry name" value="GPCR_STE3"/>
</dbReference>
<dbReference type="FunFam" id="3.30.70.3270:FF:000001">
    <property type="entry name" value="NADH-quinone oxidoreductase subunit I 1"/>
    <property type="match status" value="1"/>
</dbReference>
<evidence type="ECO:0000313" key="12">
    <source>
        <dbReference type="Proteomes" id="UP000788993"/>
    </source>
</evidence>
<evidence type="ECO:0000256" key="1">
    <source>
        <dbReference type="ARBA" id="ARBA00001966"/>
    </source>
</evidence>
<dbReference type="GO" id="GO:0051539">
    <property type="term" value="F:4 iron, 4 sulfur cluster binding"/>
    <property type="evidence" value="ECO:0007669"/>
    <property type="project" value="UniProtKB-KW"/>
</dbReference>
<comment type="similarity">
    <text evidence="2">Belongs to the complex I 23 kDa subunit family.</text>
</comment>
<feature type="domain" description="4Fe-4S ferredoxin-type" evidence="10">
    <location>
        <begin position="590"/>
        <end position="619"/>
    </location>
</feature>
<feature type="transmembrane region" description="Helical" evidence="9">
    <location>
        <begin position="37"/>
        <end position="56"/>
    </location>
</feature>
<evidence type="ECO:0000259" key="10">
    <source>
        <dbReference type="PROSITE" id="PS51379"/>
    </source>
</evidence>
<evidence type="ECO:0000256" key="3">
    <source>
        <dbReference type="ARBA" id="ARBA00022485"/>
    </source>
</evidence>
<dbReference type="GO" id="GO:0003954">
    <property type="term" value="F:NADH dehydrogenase activity"/>
    <property type="evidence" value="ECO:0007669"/>
    <property type="project" value="TreeGrafter"/>
</dbReference>
<dbReference type="Proteomes" id="UP000788993">
    <property type="component" value="Unassembled WGS sequence"/>
</dbReference>
<organism evidence="11 12">
    <name type="scientific">Ogataea polymorpha</name>
    <dbReference type="NCBI Taxonomy" id="460523"/>
    <lineage>
        <taxon>Eukaryota</taxon>
        <taxon>Fungi</taxon>
        <taxon>Dikarya</taxon>
        <taxon>Ascomycota</taxon>
        <taxon>Saccharomycotina</taxon>
        <taxon>Pichiomycetes</taxon>
        <taxon>Pichiales</taxon>
        <taxon>Pichiaceae</taxon>
        <taxon>Ogataea</taxon>
    </lineage>
</organism>
<keyword evidence="9" id="KW-0812">Transmembrane</keyword>
<evidence type="ECO:0000256" key="5">
    <source>
        <dbReference type="ARBA" id="ARBA00022967"/>
    </source>
</evidence>
<feature type="transmembrane region" description="Helical" evidence="9">
    <location>
        <begin position="164"/>
        <end position="188"/>
    </location>
</feature>
<dbReference type="Pfam" id="PF02076">
    <property type="entry name" value="STE3"/>
    <property type="match status" value="1"/>
</dbReference>
<dbReference type="InterPro" id="IPR018555">
    <property type="entry name" value="C630.06c-like"/>
</dbReference>
<feature type="compositionally biased region" description="Basic and acidic residues" evidence="8">
    <location>
        <begin position="357"/>
        <end position="367"/>
    </location>
</feature>
<dbReference type="PRINTS" id="PR00899">
    <property type="entry name" value="GPCRSTE3"/>
</dbReference>
<feature type="transmembrane region" description="Helical" evidence="9">
    <location>
        <begin position="6"/>
        <end position="25"/>
    </location>
</feature>
<dbReference type="NCBIfam" id="TIGR01971">
    <property type="entry name" value="NuoI"/>
    <property type="match status" value="1"/>
</dbReference>
<feature type="compositionally biased region" description="Basic residues" evidence="8">
    <location>
        <begin position="813"/>
        <end position="825"/>
    </location>
</feature>
<keyword evidence="7" id="KW-0411">Iron-sulfur</keyword>
<dbReference type="GO" id="GO:0006120">
    <property type="term" value="P:mitochondrial electron transport, NADH to ubiquinone"/>
    <property type="evidence" value="ECO:0007669"/>
    <property type="project" value="TreeGrafter"/>
</dbReference>
<evidence type="ECO:0000256" key="2">
    <source>
        <dbReference type="ARBA" id="ARBA00010277"/>
    </source>
</evidence>
<gene>
    <name evidence="11" type="ORF">OGATHE_005639</name>
</gene>
<feature type="transmembrane region" description="Helical" evidence="9">
    <location>
        <begin position="120"/>
        <end position="144"/>
    </location>
</feature>
<evidence type="ECO:0000313" key="11">
    <source>
        <dbReference type="EMBL" id="KAH3659594.1"/>
    </source>
</evidence>
<dbReference type="InterPro" id="IPR010226">
    <property type="entry name" value="NADH_quinone_OxRdtase_chainI"/>
</dbReference>
<feature type="region of interest" description="Disordered" evidence="8">
    <location>
        <begin position="330"/>
        <end position="378"/>
    </location>
</feature>
<comment type="cofactor">
    <cofactor evidence="1">
        <name>[4Fe-4S] cluster</name>
        <dbReference type="ChEBI" id="CHEBI:49883"/>
    </cofactor>
</comment>
<feature type="compositionally biased region" description="Basic residues" evidence="8">
    <location>
        <begin position="848"/>
        <end position="864"/>
    </location>
</feature>
<reference evidence="11" key="2">
    <citation type="submission" date="2021-01" db="EMBL/GenBank/DDBJ databases">
        <authorList>
            <person name="Schikora-Tamarit M.A."/>
        </authorList>
    </citation>
    <scope>NUCLEOTIDE SEQUENCE</scope>
    <source>
        <strain evidence="11">NCAIM Y.01608</strain>
    </source>
</reference>
<dbReference type="CDD" id="cd14966">
    <property type="entry name" value="7tmD_STE3"/>
    <property type="match status" value="1"/>
</dbReference>
<comment type="caution">
    <text evidence="11">The sequence shown here is derived from an EMBL/GenBank/DDBJ whole genome shotgun (WGS) entry which is preliminary data.</text>
</comment>
<dbReference type="NCBIfam" id="NF004538">
    <property type="entry name" value="PRK05888.1-4"/>
    <property type="match status" value="1"/>
</dbReference>
<feature type="domain" description="4Fe-4S ferredoxin-type" evidence="10">
    <location>
        <begin position="629"/>
        <end position="658"/>
    </location>
</feature>
<dbReference type="GO" id="GO:0016020">
    <property type="term" value="C:membrane"/>
    <property type="evidence" value="ECO:0007669"/>
    <property type="project" value="InterPro"/>
</dbReference>
<evidence type="ECO:0000256" key="4">
    <source>
        <dbReference type="ARBA" id="ARBA00022723"/>
    </source>
</evidence>
<dbReference type="EMBL" id="JAEUBD010001504">
    <property type="protein sequence ID" value="KAH3659594.1"/>
    <property type="molecule type" value="Genomic_DNA"/>
</dbReference>
<dbReference type="InterPro" id="IPR017896">
    <property type="entry name" value="4Fe4S_Fe-S-bd"/>
</dbReference>
<dbReference type="PANTHER" id="PTHR10849">
    <property type="entry name" value="NADH DEHYDROGENASE UBIQUINONE IRON-SULFUR PROTEIN 8, MITOCHONDRIAL"/>
    <property type="match status" value="1"/>
</dbReference>
<evidence type="ECO:0000256" key="7">
    <source>
        <dbReference type="ARBA" id="ARBA00023014"/>
    </source>
</evidence>
<keyword evidence="9" id="KW-0472">Membrane</keyword>
<evidence type="ECO:0000256" key="9">
    <source>
        <dbReference type="SAM" id="Phobius"/>
    </source>
</evidence>
<keyword evidence="9" id="KW-1133">Transmembrane helix</keyword>
<dbReference type="GO" id="GO:0046872">
    <property type="term" value="F:metal ion binding"/>
    <property type="evidence" value="ECO:0007669"/>
    <property type="project" value="UniProtKB-KW"/>
</dbReference>
<keyword evidence="4" id="KW-0479">Metal-binding</keyword>
<dbReference type="SUPFAM" id="SSF54862">
    <property type="entry name" value="4Fe-4S ferredoxins"/>
    <property type="match status" value="1"/>
</dbReference>
<dbReference type="GO" id="GO:0004932">
    <property type="term" value="F:mating-type factor pheromone receptor activity"/>
    <property type="evidence" value="ECO:0007669"/>
    <property type="project" value="InterPro"/>
</dbReference>
<protein>
    <recommendedName>
        <fullName evidence="10">4Fe-4S ferredoxin-type domain-containing protein</fullName>
    </recommendedName>
</protein>